<dbReference type="InterPro" id="IPR001810">
    <property type="entry name" value="F-box_dom"/>
</dbReference>
<evidence type="ECO:0000313" key="4">
    <source>
        <dbReference type="Proteomes" id="UP001151760"/>
    </source>
</evidence>
<evidence type="ECO:0000259" key="1">
    <source>
        <dbReference type="Pfam" id="PF00646"/>
    </source>
</evidence>
<evidence type="ECO:0000313" key="3">
    <source>
        <dbReference type="EMBL" id="GJT47313.1"/>
    </source>
</evidence>
<dbReference type="InterPro" id="IPR055411">
    <property type="entry name" value="LRR_FXL15/At3g58940/PEG3-like"/>
</dbReference>
<proteinExistence type="predicted"/>
<name>A0ABQ5E8T3_9ASTR</name>
<dbReference type="Pfam" id="PF24758">
    <property type="entry name" value="LRR_At5g56370"/>
    <property type="match status" value="1"/>
</dbReference>
<accession>A0ABQ5E8T3</accession>
<feature type="domain" description="F-box" evidence="1">
    <location>
        <begin position="5"/>
        <end position="38"/>
    </location>
</feature>
<dbReference type="Gene3D" id="3.80.10.10">
    <property type="entry name" value="Ribonuclease Inhibitor"/>
    <property type="match status" value="1"/>
</dbReference>
<keyword evidence="4" id="KW-1185">Reference proteome</keyword>
<dbReference type="InterPro" id="IPR036047">
    <property type="entry name" value="F-box-like_dom_sf"/>
</dbReference>
<feature type="domain" description="F-box/LRR-repeat protein 15/At3g58940/PEG3-like LRR" evidence="2">
    <location>
        <begin position="129"/>
        <end position="217"/>
    </location>
</feature>
<protein>
    <submittedName>
        <fullName evidence="3">F-box/FBD/LRR-repeat protein-like protein</fullName>
    </submittedName>
</protein>
<sequence length="412" mass="47656">MDWFNNLPPGIIEIILCFLPIQDAVRTSILSREWRYRWIKIPKLEFQEFKFHLSTDGAESSNGVADVEQMSDQSRKTKDLIKRRKFFYAICQVLLMHEGPLREFTLSMRPCDQSFIDDELVEIDSIIFHLSRKNTVKKLAIDNEWEWYQLPFSLFSFHQLADLRLGGCAFSHLPTCINEFGSLTSLSLGAVHTSIKKLLHLLSNCPSLKTMTLVNEMFFESGYPTVSDYPAIFGLFGCLPVIESLSIPFGIFRWFKSCVHHKVPRELPIKLNHLKYLYLHEVCFTRKDGLSILVLFMKSSQKLEKIEIDSLSVEEGNSTEEDNLLTEDDICSFTLGDYLDIWLEHMSELHITSRLIFGSELNFVKLILAKSPVLKKVTIRLDYRKFNEDEELQILQVLLSSPRASPMVEIIV</sequence>
<comment type="caution">
    <text evidence="3">The sequence shown here is derived from an EMBL/GenBank/DDBJ whole genome shotgun (WGS) entry which is preliminary data.</text>
</comment>
<dbReference type="Pfam" id="PF00646">
    <property type="entry name" value="F-box"/>
    <property type="match status" value="1"/>
</dbReference>
<dbReference type="SUPFAM" id="SSF52047">
    <property type="entry name" value="RNI-like"/>
    <property type="match status" value="1"/>
</dbReference>
<reference evidence="3" key="1">
    <citation type="journal article" date="2022" name="Int. J. Mol. Sci.">
        <title>Draft Genome of Tanacetum Coccineum: Genomic Comparison of Closely Related Tanacetum-Family Plants.</title>
        <authorList>
            <person name="Yamashiro T."/>
            <person name="Shiraishi A."/>
            <person name="Nakayama K."/>
            <person name="Satake H."/>
        </authorList>
    </citation>
    <scope>NUCLEOTIDE SEQUENCE</scope>
</reference>
<gene>
    <name evidence="3" type="ORF">Tco_0956028</name>
</gene>
<dbReference type="SUPFAM" id="SSF81383">
    <property type="entry name" value="F-box domain"/>
    <property type="match status" value="1"/>
</dbReference>
<evidence type="ECO:0000259" key="2">
    <source>
        <dbReference type="Pfam" id="PF24758"/>
    </source>
</evidence>
<reference evidence="3" key="2">
    <citation type="submission" date="2022-01" db="EMBL/GenBank/DDBJ databases">
        <authorList>
            <person name="Yamashiro T."/>
            <person name="Shiraishi A."/>
            <person name="Satake H."/>
            <person name="Nakayama K."/>
        </authorList>
    </citation>
    <scope>NUCLEOTIDE SEQUENCE</scope>
</reference>
<dbReference type="PANTHER" id="PTHR31639:SF315">
    <property type="entry name" value="LEUCINE-RICH REPEAT DOMAIN SUPERFAMILY, F-BOX-LIKE DOMAIN SUPERFAMILY"/>
    <property type="match status" value="1"/>
</dbReference>
<dbReference type="EMBL" id="BQNB010016056">
    <property type="protein sequence ID" value="GJT47313.1"/>
    <property type="molecule type" value="Genomic_DNA"/>
</dbReference>
<organism evidence="3 4">
    <name type="scientific">Tanacetum coccineum</name>
    <dbReference type="NCBI Taxonomy" id="301880"/>
    <lineage>
        <taxon>Eukaryota</taxon>
        <taxon>Viridiplantae</taxon>
        <taxon>Streptophyta</taxon>
        <taxon>Embryophyta</taxon>
        <taxon>Tracheophyta</taxon>
        <taxon>Spermatophyta</taxon>
        <taxon>Magnoliopsida</taxon>
        <taxon>eudicotyledons</taxon>
        <taxon>Gunneridae</taxon>
        <taxon>Pentapetalae</taxon>
        <taxon>asterids</taxon>
        <taxon>campanulids</taxon>
        <taxon>Asterales</taxon>
        <taxon>Asteraceae</taxon>
        <taxon>Asteroideae</taxon>
        <taxon>Anthemideae</taxon>
        <taxon>Anthemidinae</taxon>
        <taxon>Tanacetum</taxon>
    </lineage>
</organism>
<dbReference type="Proteomes" id="UP001151760">
    <property type="component" value="Unassembled WGS sequence"/>
</dbReference>
<dbReference type="InterPro" id="IPR032675">
    <property type="entry name" value="LRR_dom_sf"/>
</dbReference>
<dbReference type="PANTHER" id="PTHR31639">
    <property type="entry name" value="F-BOX PROTEIN-LIKE"/>
    <property type="match status" value="1"/>
</dbReference>